<dbReference type="Pfam" id="PF06133">
    <property type="entry name" value="Com_YlbF"/>
    <property type="match status" value="1"/>
</dbReference>
<dbReference type="EMBL" id="JBHSAC010000061">
    <property type="protein sequence ID" value="MFC3932594.1"/>
    <property type="molecule type" value="Genomic_DNA"/>
</dbReference>
<name>A0ABV8D2P9_9STRE</name>
<dbReference type="InterPro" id="IPR010368">
    <property type="entry name" value="Com_YlbF"/>
</dbReference>
<dbReference type="InterPro" id="IPR023378">
    <property type="entry name" value="YheA/YmcA-like_dom_sf"/>
</dbReference>
<dbReference type="PIRSF" id="PIRSF021287">
    <property type="entry name" value="Biofilm_formation_YmcA"/>
    <property type="match status" value="1"/>
</dbReference>
<reference evidence="2" key="1">
    <citation type="journal article" date="2019" name="Int. J. Syst. Evol. Microbiol.">
        <title>The Global Catalogue of Microorganisms (GCM) 10K type strain sequencing project: providing services to taxonomists for standard genome sequencing and annotation.</title>
        <authorList>
            <consortium name="The Broad Institute Genomics Platform"/>
            <consortium name="The Broad Institute Genome Sequencing Center for Infectious Disease"/>
            <person name="Wu L."/>
            <person name="Ma J."/>
        </authorList>
    </citation>
    <scope>NUCLEOTIDE SEQUENCE [LARGE SCALE GENOMIC DNA]</scope>
    <source>
        <strain evidence="2">CCUG 58728</strain>
    </source>
</reference>
<accession>A0ABV8D2P9</accession>
<gene>
    <name evidence="1" type="ORF">ACFOSE_07455</name>
</gene>
<sequence length="111" mass="12825">MANLEQAIRELQALLSQHESVEAFREVQAKVDQLPELNQLAHDMKAYQQEAVLFEKLEKNQAADQLAQELSELPLVQDYRAKMQDVSDLLQYVTKSLEDKINEELSNGQRR</sequence>
<protein>
    <submittedName>
        <fullName evidence="1">YlbF family regulator</fullName>
    </submittedName>
</protein>
<dbReference type="RefSeq" id="WP_380432121.1">
    <property type="nucleotide sequence ID" value="NZ_JBHSAC010000061.1"/>
</dbReference>
<keyword evidence="2" id="KW-1185">Reference proteome</keyword>
<dbReference type="SUPFAM" id="SSF158622">
    <property type="entry name" value="YheA/YmcA-like"/>
    <property type="match status" value="1"/>
</dbReference>
<dbReference type="Gene3D" id="1.20.1500.10">
    <property type="entry name" value="YheA/YmcA-like"/>
    <property type="match status" value="1"/>
</dbReference>
<dbReference type="InterPro" id="IPR016783">
    <property type="entry name" value="Biofilm_formation_YmcA"/>
</dbReference>
<dbReference type="Proteomes" id="UP001595901">
    <property type="component" value="Unassembled WGS sequence"/>
</dbReference>
<organism evidence="1 2">
    <name type="scientific">Streptococcus dentapri</name>
    <dbReference type="NCBI Taxonomy" id="573564"/>
    <lineage>
        <taxon>Bacteria</taxon>
        <taxon>Bacillati</taxon>
        <taxon>Bacillota</taxon>
        <taxon>Bacilli</taxon>
        <taxon>Lactobacillales</taxon>
        <taxon>Streptococcaceae</taxon>
        <taxon>Streptococcus</taxon>
    </lineage>
</organism>
<evidence type="ECO:0000313" key="1">
    <source>
        <dbReference type="EMBL" id="MFC3932594.1"/>
    </source>
</evidence>
<proteinExistence type="predicted"/>
<comment type="caution">
    <text evidence="1">The sequence shown here is derived from an EMBL/GenBank/DDBJ whole genome shotgun (WGS) entry which is preliminary data.</text>
</comment>
<evidence type="ECO:0000313" key="2">
    <source>
        <dbReference type="Proteomes" id="UP001595901"/>
    </source>
</evidence>